<dbReference type="InterPro" id="IPR003821">
    <property type="entry name" value="DXP_reductoisomerase"/>
</dbReference>
<dbReference type="AlphaFoldDB" id="G2H1G7"/>
<keyword evidence="1" id="KW-0479">Metal-binding</keyword>
<comment type="caution">
    <text evidence="7">The sequence shown here is derived from an EMBL/GenBank/DDBJ whole genome shotgun (WGS) entry which is preliminary data.</text>
</comment>
<name>G2H1G7_9ENTR</name>
<evidence type="ECO:0000256" key="4">
    <source>
        <dbReference type="ARBA" id="ARBA00023211"/>
    </source>
</evidence>
<evidence type="ECO:0000256" key="1">
    <source>
        <dbReference type="ARBA" id="ARBA00022723"/>
    </source>
</evidence>
<dbReference type="InterPro" id="IPR026877">
    <property type="entry name" value="DXPR_C"/>
</dbReference>
<dbReference type="Gene3D" id="1.10.1740.10">
    <property type="match status" value="1"/>
</dbReference>
<keyword evidence="4" id="KW-0464">Manganese</keyword>
<gene>
    <name evidence="7" type="ORF">Rin_00019100</name>
</gene>
<organism evidence="7 8">
    <name type="scientific">Candidatus Regiella insecticola 5.15</name>
    <dbReference type="NCBI Taxonomy" id="1005043"/>
    <lineage>
        <taxon>Bacteria</taxon>
        <taxon>Pseudomonadati</taxon>
        <taxon>Pseudomonadota</taxon>
        <taxon>Gammaproteobacteria</taxon>
        <taxon>Enterobacterales</taxon>
        <taxon>Enterobacteriaceae</taxon>
        <taxon>aphid secondary symbionts</taxon>
        <taxon>Candidatus Regiella</taxon>
    </lineage>
</organism>
<reference evidence="7 8" key="1">
    <citation type="journal article" date="2012" name="Genome Res.">
        <title>Genomic basis of endosymbiont-conferred protection against an insect parasitoid.</title>
        <authorList>
            <person name="Hansen A.K."/>
            <person name="Vorburger C."/>
            <person name="Moran N.A."/>
        </authorList>
    </citation>
    <scope>NUCLEOTIDE SEQUENCE [LARGE SCALE GENOMIC DNA]</scope>
    <source>
        <strain evidence="8">R5.15</strain>
    </source>
</reference>
<keyword evidence="5" id="KW-0414">Isoprene biosynthesis</keyword>
<accession>G2H1G7</accession>
<dbReference type="PANTHER" id="PTHR30525:SF0">
    <property type="entry name" value="1-DEOXY-D-XYLULOSE 5-PHOSPHATE REDUCTOISOMERASE, CHLOROPLASTIC"/>
    <property type="match status" value="1"/>
</dbReference>
<evidence type="ECO:0000313" key="7">
    <source>
        <dbReference type="EMBL" id="EGY28158.1"/>
    </source>
</evidence>
<evidence type="ECO:0000256" key="5">
    <source>
        <dbReference type="ARBA" id="ARBA00023229"/>
    </source>
</evidence>
<dbReference type="SUPFAM" id="SSF69055">
    <property type="entry name" value="1-deoxy-D-xylulose-5-phosphate reductoisomerase, C-terminal domain"/>
    <property type="match status" value="1"/>
</dbReference>
<dbReference type="Pfam" id="PF13288">
    <property type="entry name" value="DXPR_C"/>
    <property type="match status" value="1"/>
</dbReference>
<protein>
    <recommendedName>
        <fullName evidence="6">DXP reductoisomerase C-terminal domain-containing protein</fullName>
    </recommendedName>
</protein>
<evidence type="ECO:0000256" key="3">
    <source>
        <dbReference type="ARBA" id="ARBA00023002"/>
    </source>
</evidence>
<sequence>MGALTFTQPDKQRYPCLQLAIDAFHSGQAATTALNAANEIAVQKFLDGTIRFTDIVKVNEKVVEKQASKEPNSVEEVLAIDQRVRKAANEAIYNLQKN</sequence>
<keyword evidence="8" id="KW-1185">Reference proteome</keyword>
<dbReference type="GO" id="GO:0070402">
    <property type="term" value="F:NADPH binding"/>
    <property type="evidence" value="ECO:0007669"/>
    <property type="project" value="TreeGrafter"/>
</dbReference>
<proteinExistence type="predicted"/>
<dbReference type="GO" id="GO:0051484">
    <property type="term" value="P:isopentenyl diphosphate biosynthetic process, methylerythritol 4-phosphate pathway involved in terpenoid biosynthetic process"/>
    <property type="evidence" value="ECO:0007669"/>
    <property type="project" value="TreeGrafter"/>
</dbReference>
<dbReference type="PANTHER" id="PTHR30525">
    <property type="entry name" value="1-DEOXY-D-XYLULOSE 5-PHOSPHATE REDUCTOISOMERASE"/>
    <property type="match status" value="1"/>
</dbReference>
<feature type="domain" description="DXP reductoisomerase C-terminal" evidence="6">
    <location>
        <begin position="2"/>
        <end position="86"/>
    </location>
</feature>
<dbReference type="EMBL" id="AGCA01000445">
    <property type="protein sequence ID" value="EGY28158.1"/>
    <property type="molecule type" value="Genomic_DNA"/>
</dbReference>
<dbReference type="FunFam" id="1.10.1740.10:FF:000004">
    <property type="entry name" value="1-deoxy-D-xylulose 5-phosphate reductoisomerase"/>
    <property type="match status" value="1"/>
</dbReference>
<evidence type="ECO:0000313" key="8">
    <source>
        <dbReference type="Proteomes" id="UP000004116"/>
    </source>
</evidence>
<dbReference type="Proteomes" id="UP000004116">
    <property type="component" value="Unassembled WGS sequence"/>
</dbReference>
<dbReference type="GO" id="GO:0030604">
    <property type="term" value="F:1-deoxy-D-xylulose-5-phosphate reductoisomerase activity"/>
    <property type="evidence" value="ECO:0007669"/>
    <property type="project" value="InterPro"/>
</dbReference>
<keyword evidence="2" id="KW-0521">NADP</keyword>
<dbReference type="InterPro" id="IPR036169">
    <property type="entry name" value="DXPR_C_sf"/>
</dbReference>
<keyword evidence="3" id="KW-0560">Oxidoreductase</keyword>
<evidence type="ECO:0000259" key="6">
    <source>
        <dbReference type="Pfam" id="PF13288"/>
    </source>
</evidence>
<dbReference type="GO" id="GO:0030145">
    <property type="term" value="F:manganese ion binding"/>
    <property type="evidence" value="ECO:0007669"/>
    <property type="project" value="TreeGrafter"/>
</dbReference>
<dbReference type="PATRIC" id="fig|1005043.3.peg.1766"/>
<evidence type="ECO:0000256" key="2">
    <source>
        <dbReference type="ARBA" id="ARBA00022857"/>
    </source>
</evidence>